<evidence type="ECO:0000256" key="5">
    <source>
        <dbReference type="SAM" id="MobiDB-lite"/>
    </source>
</evidence>
<dbReference type="OrthoDB" id="5296287at2759"/>
<evidence type="ECO:0000256" key="3">
    <source>
        <dbReference type="ARBA" id="ARBA00022989"/>
    </source>
</evidence>
<evidence type="ECO:0000256" key="2">
    <source>
        <dbReference type="ARBA" id="ARBA00022692"/>
    </source>
</evidence>
<dbReference type="EMBL" id="MCGE01000013">
    <property type="protein sequence ID" value="ORZ15220.1"/>
    <property type="molecule type" value="Genomic_DNA"/>
</dbReference>
<dbReference type="InterPro" id="IPR011701">
    <property type="entry name" value="MFS"/>
</dbReference>
<evidence type="ECO:0000256" key="1">
    <source>
        <dbReference type="ARBA" id="ARBA00004141"/>
    </source>
</evidence>
<feature type="transmembrane region" description="Helical" evidence="6">
    <location>
        <begin position="79"/>
        <end position="100"/>
    </location>
</feature>
<dbReference type="PROSITE" id="PS00217">
    <property type="entry name" value="SUGAR_TRANSPORT_2"/>
    <property type="match status" value="1"/>
</dbReference>
<dbReference type="PANTHER" id="PTHR23508:SF10">
    <property type="entry name" value="CARBOXYLIC ACID TRANSPORTER PROTEIN HOMOLOG"/>
    <property type="match status" value="1"/>
</dbReference>
<feature type="compositionally biased region" description="Basic and acidic residues" evidence="5">
    <location>
        <begin position="516"/>
        <end position="541"/>
    </location>
</feature>
<dbReference type="CDD" id="cd17316">
    <property type="entry name" value="MFS_SV2_like"/>
    <property type="match status" value="1"/>
</dbReference>
<dbReference type="SUPFAM" id="SSF103473">
    <property type="entry name" value="MFS general substrate transporter"/>
    <property type="match status" value="1"/>
</dbReference>
<dbReference type="AlphaFoldDB" id="A0A1X2IET6"/>
<comment type="subcellular location">
    <subcellularLocation>
        <location evidence="1">Membrane</location>
        <topology evidence="1">Multi-pass membrane protein</topology>
    </subcellularLocation>
</comment>
<dbReference type="Pfam" id="PF07690">
    <property type="entry name" value="MFS_1"/>
    <property type="match status" value="1"/>
</dbReference>
<accession>A0A1X2IET6</accession>
<dbReference type="InterPro" id="IPR005829">
    <property type="entry name" value="Sugar_transporter_CS"/>
</dbReference>
<reference evidence="8 9" key="1">
    <citation type="submission" date="2016-07" db="EMBL/GenBank/DDBJ databases">
        <title>Pervasive Adenine N6-methylation of Active Genes in Fungi.</title>
        <authorList>
            <consortium name="DOE Joint Genome Institute"/>
            <person name="Mondo S.J."/>
            <person name="Dannebaum R.O."/>
            <person name="Kuo R.C."/>
            <person name="Labutti K."/>
            <person name="Haridas S."/>
            <person name="Kuo A."/>
            <person name="Salamov A."/>
            <person name="Ahrendt S.R."/>
            <person name="Lipzen A."/>
            <person name="Sullivan W."/>
            <person name="Andreopoulos W.B."/>
            <person name="Clum A."/>
            <person name="Lindquist E."/>
            <person name="Daum C."/>
            <person name="Ramamoorthy G.K."/>
            <person name="Gryganskyi A."/>
            <person name="Culley D."/>
            <person name="Magnuson J.K."/>
            <person name="James T.Y."/>
            <person name="O'Malley M.A."/>
            <person name="Stajich J.E."/>
            <person name="Spatafora J.W."/>
            <person name="Visel A."/>
            <person name="Grigoriev I.V."/>
        </authorList>
    </citation>
    <scope>NUCLEOTIDE SEQUENCE [LARGE SCALE GENOMIC DNA]</scope>
    <source>
        <strain evidence="8 9">NRRL 1336</strain>
    </source>
</reference>
<keyword evidence="3 6" id="KW-1133">Transmembrane helix</keyword>
<proteinExistence type="predicted"/>
<dbReference type="InterPro" id="IPR020846">
    <property type="entry name" value="MFS_dom"/>
</dbReference>
<feature type="transmembrane region" description="Helical" evidence="6">
    <location>
        <begin position="454"/>
        <end position="475"/>
    </location>
</feature>
<keyword evidence="9" id="KW-1185">Reference proteome</keyword>
<keyword evidence="4 6" id="KW-0472">Membrane</keyword>
<feature type="domain" description="Major facilitator superfamily (MFS) profile" evidence="7">
    <location>
        <begin position="74"/>
        <end position="481"/>
    </location>
</feature>
<feature type="transmembrane region" description="Helical" evidence="6">
    <location>
        <begin position="280"/>
        <end position="300"/>
    </location>
</feature>
<dbReference type="STRING" id="90262.A0A1X2IET6"/>
<dbReference type="PROSITE" id="PS50850">
    <property type="entry name" value="MFS"/>
    <property type="match status" value="1"/>
</dbReference>
<keyword evidence="2 6" id="KW-0812">Transmembrane</keyword>
<dbReference type="Proteomes" id="UP000193560">
    <property type="component" value="Unassembled WGS sequence"/>
</dbReference>
<comment type="caution">
    <text evidence="8">The sequence shown here is derived from an EMBL/GenBank/DDBJ whole genome shotgun (WGS) entry which is preliminary data.</text>
</comment>
<dbReference type="InterPro" id="IPR036259">
    <property type="entry name" value="MFS_trans_sf"/>
</dbReference>
<feature type="transmembrane region" description="Helical" evidence="6">
    <location>
        <begin position="348"/>
        <end position="367"/>
    </location>
</feature>
<organism evidence="8 9">
    <name type="scientific">Absidia repens</name>
    <dbReference type="NCBI Taxonomy" id="90262"/>
    <lineage>
        <taxon>Eukaryota</taxon>
        <taxon>Fungi</taxon>
        <taxon>Fungi incertae sedis</taxon>
        <taxon>Mucoromycota</taxon>
        <taxon>Mucoromycotina</taxon>
        <taxon>Mucoromycetes</taxon>
        <taxon>Mucorales</taxon>
        <taxon>Cunninghamellaceae</taxon>
        <taxon>Absidia</taxon>
    </lineage>
</organism>
<gene>
    <name evidence="8" type="ORF">BCR42DRAFT_416657</name>
</gene>
<name>A0A1X2IET6_9FUNG</name>
<dbReference type="GO" id="GO:0005886">
    <property type="term" value="C:plasma membrane"/>
    <property type="evidence" value="ECO:0007669"/>
    <property type="project" value="TreeGrafter"/>
</dbReference>
<feature type="region of interest" description="Disordered" evidence="5">
    <location>
        <begin position="1"/>
        <end position="22"/>
    </location>
</feature>
<evidence type="ECO:0000259" key="7">
    <source>
        <dbReference type="PROSITE" id="PS50850"/>
    </source>
</evidence>
<evidence type="ECO:0000313" key="8">
    <source>
        <dbReference type="EMBL" id="ORZ15220.1"/>
    </source>
</evidence>
<feature type="compositionally biased region" description="Polar residues" evidence="5">
    <location>
        <begin position="12"/>
        <end position="22"/>
    </location>
</feature>
<feature type="transmembrane region" description="Helical" evidence="6">
    <location>
        <begin position="320"/>
        <end position="341"/>
    </location>
</feature>
<protein>
    <submittedName>
        <fullName evidence="8">Major facilitator superfamily domain-containing protein</fullName>
    </submittedName>
</protein>
<evidence type="ECO:0000313" key="9">
    <source>
        <dbReference type="Proteomes" id="UP000193560"/>
    </source>
</evidence>
<feature type="transmembrane region" description="Helical" evidence="6">
    <location>
        <begin position="112"/>
        <end position="132"/>
    </location>
</feature>
<feature type="transmembrane region" description="Helical" evidence="6">
    <location>
        <begin position="226"/>
        <end position="248"/>
    </location>
</feature>
<evidence type="ECO:0000256" key="6">
    <source>
        <dbReference type="SAM" id="Phobius"/>
    </source>
</evidence>
<sequence>MSDIEKEGSAVHQETVTNNIKEPQTVIQPDIEKKKNGAIKQHILDWKHSIFRKPDKPVNMWHLLTNLNNKQRITFTAAFLGWMLDAFDFFSVSLTTTYIAEDFGVPVSDVTSAITTTLMLRPIGALVFGALADRYGRRWPLMIDIVLFSIINMASGFAPNLQTFIGLRAVFGICMGGEWGLGASLALESLPIEARGLFSGIFQEGYACGYLLATLINYAIQSRGGSWRILFWVGAAFALLAVVIRFWVPESESFKETQKARKMLNRSVWKEALLAVKKHWLRLIYMIIFAAFFNFFSHGSQDLYPTFLTTQLGYSEEEKTVTSVIYNIGAIVGGILFGYLSNYLGRRFVVVICSIGAGAFIALWAFGPSIQSLQFGSFMMQFFVQGGWGVVPAYLNEISPPGFRGLMPGLAYQLGNLVSAASSQIEATIGERYPLRNEDGSLKLNSKGQPIADYALTQAIFMGCVCGCLLITALCGKEEINKDFMEHLVEDENSPNTVGIAEIQDDQMEQATGSQSEKREITHNEEPLKAEGDSDSVSKRD</sequence>
<dbReference type="PANTHER" id="PTHR23508">
    <property type="entry name" value="CARBOXYLIC ACID TRANSPORTER PROTEIN HOMOLOG"/>
    <property type="match status" value="1"/>
</dbReference>
<feature type="region of interest" description="Disordered" evidence="5">
    <location>
        <begin position="507"/>
        <end position="541"/>
    </location>
</feature>
<feature type="transmembrane region" description="Helical" evidence="6">
    <location>
        <begin position="139"/>
        <end position="158"/>
    </location>
</feature>
<dbReference type="GO" id="GO:0046943">
    <property type="term" value="F:carboxylic acid transmembrane transporter activity"/>
    <property type="evidence" value="ECO:0007669"/>
    <property type="project" value="TreeGrafter"/>
</dbReference>
<evidence type="ECO:0000256" key="4">
    <source>
        <dbReference type="ARBA" id="ARBA00023136"/>
    </source>
</evidence>
<dbReference type="Gene3D" id="1.20.1250.20">
    <property type="entry name" value="MFS general substrate transporter like domains"/>
    <property type="match status" value="2"/>
</dbReference>